<name>A0A8C9DMF8_PROSS</name>
<dbReference type="AlphaFoldDB" id="A0A8C9DMF8"/>
<keyword evidence="2" id="KW-1185">Reference proteome</keyword>
<evidence type="ECO:0000313" key="1">
    <source>
        <dbReference type="Ensembl" id="ENSPSMP00000020658.1"/>
    </source>
</evidence>
<protein>
    <submittedName>
        <fullName evidence="1">Uncharacterized protein</fullName>
    </submittedName>
</protein>
<reference evidence="1" key="2">
    <citation type="submission" date="2025-09" db="UniProtKB">
        <authorList>
            <consortium name="Ensembl"/>
        </authorList>
    </citation>
    <scope>IDENTIFICATION</scope>
</reference>
<dbReference type="GeneTree" id="ENSGT00940000169111"/>
<dbReference type="Ensembl" id="ENSPSMT00000023954.1">
    <property type="protein sequence ID" value="ENSPSMP00000020658.1"/>
    <property type="gene ID" value="ENSPSMG00000014599.1"/>
</dbReference>
<proteinExistence type="predicted"/>
<organism evidence="1 2">
    <name type="scientific">Prolemur simus</name>
    <name type="common">Greater bamboo lemur</name>
    <name type="synonym">Hapalemur simus</name>
    <dbReference type="NCBI Taxonomy" id="1328070"/>
    <lineage>
        <taxon>Eukaryota</taxon>
        <taxon>Metazoa</taxon>
        <taxon>Chordata</taxon>
        <taxon>Craniata</taxon>
        <taxon>Vertebrata</taxon>
        <taxon>Euteleostomi</taxon>
        <taxon>Mammalia</taxon>
        <taxon>Eutheria</taxon>
        <taxon>Euarchontoglires</taxon>
        <taxon>Primates</taxon>
        <taxon>Strepsirrhini</taxon>
        <taxon>Lemuriformes</taxon>
        <taxon>Lemuridae</taxon>
        <taxon>Prolemur</taxon>
    </lineage>
</organism>
<accession>A0A8C9DMF8</accession>
<dbReference type="Proteomes" id="UP000694414">
    <property type="component" value="Unplaced"/>
</dbReference>
<evidence type="ECO:0000313" key="2">
    <source>
        <dbReference type="Proteomes" id="UP000694414"/>
    </source>
</evidence>
<sequence>MLQAVGAAGEEEEHVKEDCPEFVPIVMKQREEKKKSGLDTKNPVTIITGYLGN</sequence>
<reference evidence="1" key="1">
    <citation type="submission" date="2025-08" db="UniProtKB">
        <authorList>
            <consortium name="Ensembl"/>
        </authorList>
    </citation>
    <scope>IDENTIFICATION</scope>
</reference>